<dbReference type="CDD" id="cd04301">
    <property type="entry name" value="NAT_SF"/>
    <property type="match status" value="1"/>
</dbReference>
<comment type="caution">
    <text evidence="2">The sequence shown here is derived from an EMBL/GenBank/DDBJ whole genome shotgun (WGS) entry which is preliminary data.</text>
</comment>
<accession>A0A9P4RD04</accession>
<evidence type="ECO:0000313" key="2">
    <source>
        <dbReference type="EMBL" id="KAF2741401.1"/>
    </source>
</evidence>
<evidence type="ECO:0000259" key="1">
    <source>
        <dbReference type="PROSITE" id="PS51186"/>
    </source>
</evidence>
<sequence length="149" mass="16278">MASSSHPAYVILQRLPSPQDYHDLRKLAGMTPPPMEVVPQALASSFASFVVFERSHMLDDSTPAPDQRAVGMGRLIGDGALFLQLVDVAVLPEHQGKGLGRRIMETTNDYIDRHSPQAYVSLVAEPMGQGLYTQYGYEDTKPSEFGADG</sequence>
<dbReference type="PANTHER" id="PTHR43233:SF1">
    <property type="entry name" value="FAMILY N-ACETYLTRANSFERASE, PUTATIVE (AFU_ORTHOLOGUE AFUA_6G03350)-RELATED"/>
    <property type="match status" value="1"/>
</dbReference>
<dbReference type="AlphaFoldDB" id="A0A9P4RD04"/>
<gene>
    <name evidence="2" type="ORF">EJ04DRAFT_507214</name>
</gene>
<dbReference type="SUPFAM" id="SSF55729">
    <property type="entry name" value="Acyl-CoA N-acyltransferases (Nat)"/>
    <property type="match status" value="1"/>
</dbReference>
<dbReference type="OrthoDB" id="2744543at2759"/>
<evidence type="ECO:0000313" key="3">
    <source>
        <dbReference type="Proteomes" id="UP000799444"/>
    </source>
</evidence>
<dbReference type="InterPro" id="IPR000182">
    <property type="entry name" value="GNAT_dom"/>
</dbReference>
<dbReference type="InterPro" id="IPR053144">
    <property type="entry name" value="Acetyltransferase_Butenolide"/>
</dbReference>
<name>A0A9P4RD04_9PLEO</name>
<dbReference type="PANTHER" id="PTHR43233">
    <property type="entry name" value="FAMILY N-ACETYLTRANSFERASE, PUTATIVE (AFU_ORTHOLOGUE AFUA_6G03350)-RELATED"/>
    <property type="match status" value="1"/>
</dbReference>
<organism evidence="2 3">
    <name type="scientific">Polyplosphaeria fusca</name>
    <dbReference type="NCBI Taxonomy" id="682080"/>
    <lineage>
        <taxon>Eukaryota</taxon>
        <taxon>Fungi</taxon>
        <taxon>Dikarya</taxon>
        <taxon>Ascomycota</taxon>
        <taxon>Pezizomycotina</taxon>
        <taxon>Dothideomycetes</taxon>
        <taxon>Pleosporomycetidae</taxon>
        <taxon>Pleosporales</taxon>
        <taxon>Tetraplosphaeriaceae</taxon>
        <taxon>Polyplosphaeria</taxon>
    </lineage>
</organism>
<feature type="domain" description="N-acetyltransferase" evidence="1">
    <location>
        <begin position="11"/>
        <end position="149"/>
    </location>
</feature>
<reference evidence="2" key="1">
    <citation type="journal article" date="2020" name="Stud. Mycol.">
        <title>101 Dothideomycetes genomes: a test case for predicting lifestyles and emergence of pathogens.</title>
        <authorList>
            <person name="Haridas S."/>
            <person name="Albert R."/>
            <person name="Binder M."/>
            <person name="Bloem J."/>
            <person name="Labutti K."/>
            <person name="Salamov A."/>
            <person name="Andreopoulos B."/>
            <person name="Baker S."/>
            <person name="Barry K."/>
            <person name="Bills G."/>
            <person name="Bluhm B."/>
            <person name="Cannon C."/>
            <person name="Castanera R."/>
            <person name="Culley D."/>
            <person name="Daum C."/>
            <person name="Ezra D."/>
            <person name="Gonzalez J."/>
            <person name="Henrissat B."/>
            <person name="Kuo A."/>
            <person name="Liang C."/>
            <person name="Lipzen A."/>
            <person name="Lutzoni F."/>
            <person name="Magnuson J."/>
            <person name="Mondo S."/>
            <person name="Nolan M."/>
            <person name="Ohm R."/>
            <person name="Pangilinan J."/>
            <person name="Park H.-J."/>
            <person name="Ramirez L."/>
            <person name="Alfaro M."/>
            <person name="Sun H."/>
            <person name="Tritt A."/>
            <person name="Yoshinaga Y."/>
            <person name="Zwiers L.-H."/>
            <person name="Turgeon B."/>
            <person name="Goodwin S."/>
            <person name="Spatafora J."/>
            <person name="Crous P."/>
            <person name="Grigoriev I."/>
        </authorList>
    </citation>
    <scope>NUCLEOTIDE SEQUENCE</scope>
    <source>
        <strain evidence="2">CBS 125425</strain>
    </source>
</reference>
<feature type="non-terminal residue" evidence="2">
    <location>
        <position position="149"/>
    </location>
</feature>
<protein>
    <recommendedName>
        <fullName evidence="1">N-acetyltransferase domain-containing protein</fullName>
    </recommendedName>
</protein>
<dbReference type="EMBL" id="ML996097">
    <property type="protein sequence ID" value="KAF2741401.1"/>
    <property type="molecule type" value="Genomic_DNA"/>
</dbReference>
<dbReference type="Gene3D" id="3.40.630.30">
    <property type="match status" value="1"/>
</dbReference>
<dbReference type="Proteomes" id="UP000799444">
    <property type="component" value="Unassembled WGS sequence"/>
</dbReference>
<dbReference type="GO" id="GO:0016747">
    <property type="term" value="F:acyltransferase activity, transferring groups other than amino-acyl groups"/>
    <property type="evidence" value="ECO:0007669"/>
    <property type="project" value="InterPro"/>
</dbReference>
<keyword evidence="3" id="KW-1185">Reference proteome</keyword>
<proteinExistence type="predicted"/>
<dbReference type="InterPro" id="IPR016181">
    <property type="entry name" value="Acyl_CoA_acyltransferase"/>
</dbReference>
<dbReference type="Pfam" id="PF13673">
    <property type="entry name" value="Acetyltransf_10"/>
    <property type="match status" value="1"/>
</dbReference>
<dbReference type="PROSITE" id="PS51186">
    <property type="entry name" value="GNAT"/>
    <property type="match status" value="1"/>
</dbReference>